<protein>
    <submittedName>
        <fullName evidence="2">Accessory Sec system S-layer assembly protein</fullName>
    </submittedName>
</protein>
<dbReference type="RefSeq" id="WP_000948188.1">
    <property type="nucleotide sequence ID" value="NZ_CP009335.1"/>
</dbReference>
<reference evidence="2 4" key="2">
    <citation type="submission" date="2020-05" db="EMBL/GenBank/DDBJ databases">
        <title>FDA dAtabase for Regulatory Grade micrObial Sequences (FDA-ARGOS): Supporting development and validation of Infectious Disease Dx tests.</title>
        <authorList>
            <person name="Nelson B."/>
            <person name="Plummer A."/>
            <person name="Tallon L."/>
            <person name="Sadzewicz L."/>
            <person name="Zhao X."/>
            <person name="Vavikolanu K."/>
            <person name="Mehta A."/>
            <person name="Aluvathingal J."/>
            <person name="Nadendla S."/>
            <person name="Myers T."/>
            <person name="Yan Y."/>
            <person name="Sichtig H."/>
        </authorList>
    </citation>
    <scope>NUCLEOTIDE SEQUENCE [LARGE SCALE GENOMIC DNA]</scope>
    <source>
        <strain evidence="2 4">FDAARGOS_795</strain>
    </source>
</reference>
<dbReference type="KEGG" id="btw:BF38_2130"/>
<dbReference type="NCBIfam" id="TIGR04398">
    <property type="entry name" value="SLAP_DUP"/>
    <property type="match status" value="2"/>
</dbReference>
<dbReference type="Proteomes" id="UP000501107">
    <property type="component" value="Chromosome"/>
</dbReference>
<name>A0A0B5XKC6_BACTU</name>
<sequence length="293" mass="33102">MLSFLKKAKKNGKDTTVSSNQLFGQEETNTENKTVKPTLYFHPSWGAVAQEQKYIYQFLHKELPRLEEYQISLSGIEIEKRDNGYDVAVFIRSTVPKPISFEEVTLILLNKEKKLCARKTFNLSALGDIPANVNMPFIFTFEQETITDAALSQTDWELAFELESKHTLDLDPSWEAQLPEASKEALRNFVDNLTPPNDGEINFLGLQAARKENGDLHTTLLIRNGCKDNIQLEQLPLHIEDATGVVVVKGAFTLPNLEIKANTTKPWSFVFPASSILKEDMDLSSWKALVPQD</sequence>
<reference evidence="1 3" key="1">
    <citation type="journal article" date="2015" name="Genome Announc.">
        <title>Complete genome sequences for 35 biothreat assay-relevant bacillus species.</title>
        <authorList>
            <person name="Johnson S.L."/>
            <person name="Daligault H.E."/>
            <person name="Davenport K.W."/>
            <person name="Jaissle J."/>
            <person name="Frey K.G."/>
            <person name="Ladner J.T."/>
            <person name="Broomall S.M."/>
            <person name="Bishop-Lilly K.A."/>
            <person name="Bruce D.C."/>
            <person name="Gibbons H.S."/>
            <person name="Coyne S.R."/>
            <person name="Lo C.C."/>
            <person name="Meincke L."/>
            <person name="Munk A.C."/>
            <person name="Koroleva G.I."/>
            <person name="Rosenzweig C.N."/>
            <person name="Palacios G.F."/>
            <person name="Redden C.L."/>
            <person name="Minogue T.D."/>
            <person name="Chain P.S."/>
        </authorList>
    </citation>
    <scope>NUCLEOTIDE SEQUENCE [LARGE SCALE GENOMIC DNA]</scope>
    <source>
        <strain evidence="1 3">HD1011</strain>
    </source>
</reference>
<dbReference type="AlphaFoldDB" id="A0A0B5XKC6"/>
<organism evidence="2 4">
    <name type="scientific">Bacillus thuringiensis</name>
    <dbReference type="NCBI Taxonomy" id="1428"/>
    <lineage>
        <taxon>Bacteria</taxon>
        <taxon>Bacillati</taxon>
        <taxon>Bacillota</taxon>
        <taxon>Bacilli</taxon>
        <taxon>Bacillales</taxon>
        <taxon>Bacillaceae</taxon>
        <taxon>Bacillus</taxon>
        <taxon>Bacillus cereus group</taxon>
    </lineage>
</organism>
<evidence type="ECO:0000313" key="2">
    <source>
        <dbReference type="EMBL" id="QKH25797.1"/>
    </source>
</evidence>
<dbReference type="InterPro" id="IPR030911">
    <property type="entry name" value="Sec_acc_SLAP"/>
</dbReference>
<gene>
    <name evidence="1" type="ORF">BF38_2130</name>
    <name evidence="2" type="ORF">FOC89_18320</name>
</gene>
<evidence type="ECO:0000313" key="4">
    <source>
        <dbReference type="Proteomes" id="UP000501107"/>
    </source>
</evidence>
<proteinExistence type="predicted"/>
<dbReference type="Proteomes" id="UP000031876">
    <property type="component" value="Chromosome"/>
</dbReference>
<dbReference type="InterPro" id="IPR030910">
    <property type="entry name" value="SLAP_dom"/>
</dbReference>
<dbReference type="EMBL" id="CP053980">
    <property type="protein sequence ID" value="QKH25797.1"/>
    <property type="molecule type" value="Genomic_DNA"/>
</dbReference>
<dbReference type="EMBL" id="CP009335">
    <property type="protein sequence ID" value="AJG77759.1"/>
    <property type="molecule type" value="Genomic_DNA"/>
</dbReference>
<accession>A0A0B5XKC6</accession>
<evidence type="ECO:0000313" key="1">
    <source>
        <dbReference type="EMBL" id="AJG77759.1"/>
    </source>
</evidence>
<dbReference type="NCBIfam" id="TIGR04399">
    <property type="entry name" value="acc_Sec_SLAP"/>
    <property type="match status" value="1"/>
</dbReference>
<evidence type="ECO:0000313" key="3">
    <source>
        <dbReference type="Proteomes" id="UP000031876"/>
    </source>
</evidence>